<gene>
    <name evidence="1" type="ORF">IEW27_12575</name>
    <name evidence="2" type="ORF">LNP80_20045</name>
</gene>
<accession>A0A9Q3UVL3</accession>
<proteinExistence type="predicted"/>
<keyword evidence="3" id="KW-1185">Reference proteome</keyword>
<evidence type="ECO:0000313" key="1">
    <source>
        <dbReference type="EMBL" id="MBD3905418.1"/>
    </source>
</evidence>
<dbReference type="Proteomes" id="UP001107960">
    <property type="component" value="Unassembled WGS sequence"/>
</dbReference>
<evidence type="ECO:0000313" key="2">
    <source>
        <dbReference type="EMBL" id="MCC9036508.1"/>
    </source>
</evidence>
<dbReference type="EMBL" id="JACXXP010000015">
    <property type="protein sequence ID" value="MBD3905418.1"/>
    <property type="molecule type" value="Genomic_DNA"/>
</dbReference>
<dbReference type="AlphaFoldDB" id="A0A9Q3UVL3"/>
<dbReference type="RefSeq" id="WP_191179914.1">
    <property type="nucleotide sequence ID" value="NZ_JACXXP010000015.1"/>
</dbReference>
<evidence type="ECO:0000313" key="4">
    <source>
        <dbReference type="Proteomes" id="UP001107960"/>
    </source>
</evidence>
<dbReference type="Proteomes" id="UP000603715">
    <property type="component" value="Unassembled WGS sequence"/>
</dbReference>
<dbReference type="EMBL" id="JAJJML010000001">
    <property type="protein sequence ID" value="MCC9036508.1"/>
    <property type="molecule type" value="Genomic_DNA"/>
</dbReference>
<name>A0A9Q3UVL3_9FLAO</name>
<sequence>MKLIPLSPKMYEFSVDEKLNKIEYFFLEGANEIPENHKLIEKLVAQEALNIDNYNAFSIYIYKKTDRFNKEYKGDNESFDGYNRDILAYIRYTKGKQDTFYFLENGKVIYDNFKKEKVNFEFDE</sequence>
<reference evidence="3" key="2">
    <citation type="submission" date="2023-07" db="EMBL/GenBank/DDBJ databases">
        <title>Description of novel Chryseobacterium sp. strain C-2.</title>
        <authorList>
            <person name="Saticioglu I.B."/>
        </authorList>
    </citation>
    <scope>NUCLEOTIDE SEQUENCE [LARGE SCALE GENOMIC DNA]</scope>
    <source>
        <strain evidence="3">C-2</strain>
    </source>
</reference>
<reference evidence="2" key="1">
    <citation type="submission" date="2021-11" db="EMBL/GenBank/DDBJ databases">
        <title>Description of novel Chryseobacterium species.</title>
        <authorList>
            <person name="Saticioglu I.B."/>
            <person name="Ay H."/>
            <person name="Altun S."/>
            <person name="Duman M."/>
        </authorList>
    </citation>
    <scope>NUCLEOTIDE SEQUENCE</scope>
    <source>
        <strain evidence="2">C-39</strain>
    </source>
</reference>
<reference evidence="1" key="3">
    <citation type="submission" date="2024-05" db="EMBL/GenBank/DDBJ databases">
        <title>Description of novel Chryseobacterium sp. strain C-2.</title>
        <authorList>
            <person name="Saticioglu I.B."/>
        </authorList>
    </citation>
    <scope>NUCLEOTIDE SEQUENCE</scope>
    <source>
        <strain evidence="1">C-2</strain>
    </source>
</reference>
<protein>
    <submittedName>
        <fullName evidence="2">Uncharacterized protein</fullName>
    </submittedName>
</protein>
<evidence type="ECO:0000313" key="3">
    <source>
        <dbReference type="Proteomes" id="UP000603715"/>
    </source>
</evidence>
<comment type="caution">
    <text evidence="2">The sequence shown here is derived from an EMBL/GenBank/DDBJ whole genome shotgun (WGS) entry which is preliminary data.</text>
</comment>
<organism evidence="2 4">
    <name type="scientific">Chryseobacterium muglaense</name>
    <dbReference type="NCBI Taxonomy" id="2893752"/>
    <lineage>
        <taxon>Bacteria</taxon>
        <taxon>Pseudomonadati</taxon>
        <taxon>Bacteroidota</taxon>
        <taxon>Flavobacteriia</taxon>
        <taxon>Flavobacteriales</taxon>
        <taxon>Weeksellaceae</taxon>
        <taxon>Chryseobacterium group</taxon>
        <taxon>Chryseobacterium</taxon>
    </lineage>
</organism>